<dbReference type="AlphaFoldDB" id="A0A073K5A5"/>
<dbReference type="Proteomes" id="UP000027778">
    <property type="component" value="Unassembled WGS sequence"/>
</dbReference>
<dbReference type="PANTHER" id="PTHR20905">
    <property type="entry name" value="N-ACETYLTRANSFERASE-RELATED"/>
    <property type="match status" value="1"/>
</dbReference>
<dbReference type="EMBL" id="JOTM01000060">
    <property type="protein sequence ID" value="KEK21745.1"/>
    <property type="molecule type" value="Genomic_DNA"/>
</dbReference>
<dbReference type="PANTHER" id="PTHR20905:SF1">
    <property type="entry name" value="AT07410P-RELATED"/>
    <property type="match status" value="1"/>
</dbReference>
<protein>
    <recommendedName>
        <fullName evidence="3">N-acetyltransferase domain-containing protein</fullName>
    </recommendedName>
</protein>
<evidence type="ECO:0008006" key="3">
    <source>
        <dbReference type="Google" id="ProtNLM"/>
    </source>
</evidence>
<dbReference type="OrthoDB" id="2856757at2"/>
<dbReference type="GO" id="GO:0008080">
    <property type="term" value="F:N-acetyltransferase activity"/>
    <property type="evidence" value="ECO:0007669"/>
    <property type="project" value="TreeGrafter"/>
</dbReference>
<sequence>MKIELLEKKHIQEATDLIATAFVQNEPLVSYIQVPLSSYKKICEEMVERAIQQKMSWVAMKDDEMVAVILCRKAERPLIDKQAAIQICPPVAPIFQLLAELEEKSAEFLQLPKENLIYFDMGACHPKWMGKGIMSAINMLISHALTLMVENQSNIITACTNKISNKLWTRQYQAIQLNEIVYDSFCYQDNYPFAGITSSTAAQLLYMPTAHIIEGLAKQKRRSHTHV</sequence>
<dbReference type="RefSeq" id="WP_033678899.1">
    <property type="nucleotide sequence ID" value="NZ_JOTM01000060.1"/>
</dbReference>
<keyword evidence="2" id="KW-1185">Reference proteome</keyword>
<evidence type="ECO:0000313" key="2">
    <source>
        <dbReference type="Proteomes" id="UP000027778"/>
    </source>
</evidence>
<proteinExistence type="predicted"/>
<reference evidence="1 2" key="1">
    <citation type="submission" date="2014-06" db="EMBL/GenBank/DDBJ databases">
        <title>Draft genome sequence of Bacillus gaemokensis JCM 15801 (MCCC 1A00707).</title>
        <authorList>
            <person name="Lai Q."/>
            <person name="Liu Y."/>
            <person name="Shao Z."/>
        </authorList>
    </citation>
    <scope>NUCLEOTIDE SEQUENCE [LARGE SCALE GENOMIC DNA]</scope>
    <source>
        <strain evidence="1 2">JCM 15801</strain>
    </source>
</reference>
<evidence type="ECO:0000313" key="1">
    <source>
        <dbReference type="EMBL" id="KEK21745.1"/>
    </source>
</evidence>
<gene>
    <name evidence="1" type="ORF">BAGA_26105</name>
</gene>
<dbReference type="Gene3D" id="3.40.630.30">
    <property type="match status" value="1"/>
</dbReference>
<comment type="caution">
    <text evidence="1">The sequence shown here is derived from an EMBL/GenBank/DDBJ whole genome shotgun (WGS) entry which is preliminary data.</text>
</comment>
<dbReference type="SUPFAM" id="SSF55729">
    <property type="entry name" value="Acyl-CoA N-acyltransferases (Nat)"/>
    <property type="match status" value="1"/>
</dbReference>
<name>A0A073K5A5_9BACI</name>
<accession>A0A073K5A5</accession>
<dbReference type="InterPro" id="IPR016181">
    <property type="entry name" value="Acyl_CoA_acyltransferase"/>
</dbReference>
<organism evidence="1 2">
    <name type="scientific">Bacillus gaemokensis</name>
    <dbReference type="NCBI Taxonomy" id="574375"/>
    <lineage>
        <taxon>Bacteria</taxon>
        <taxon>Bacillati</taxon>
        <taxon>Bacillota</taxon>
        <taxon>Bacilli</taxon>
        <taxon>Bacillales</taxon>
        <taxon>Bacillaceae</taxon>
        <taxon>Bacillus</taxon>
        <taxon>Bacillus cereus group</taxon>
    </lineage>
</organism>